<keyword evidence="1" id="KW-0732">Signal</keyword>
<dbReference type="RefSeq" id="WP_235311664.1">
    <property type="nucleotide sequence ID" value="NZ_JAKGAS010000003.1"/>
</dbReference>
<feature type="chain" id="PRO_5047017402" evidence="1">
    <location>
        <begin position="22"/>
        <end position="241"/>
    </location>
</feature>
<dbReference type="EMBL" id="JAKGAS010000003">
    <property type="protein sequence ID" value="MCF2948085.1"/>
    <property type="molecule type" value="Genomic_DNA"/>
</dbReference>
<protein>
    <submittedName>
        <fullName evidence="2">Uncharacterized protein</fullName>
    </submittedName>
</protein>
<name>A0ABS9D5M7_9ALTE</name>
<accession>A0ABS9D5M7</accession>
<proteinExistence type="predicted"/>
<gene>
    <name evidence="2" type="ORF">L0668_08205</name>
</gene>
<sequence>MSVKNRIALLTLGAASFGSLADPFGEKVNCREEAKGQQNMYAGEATCSAQLVYVNHSKSSPTANLCMETEIVEKWIPISEDVAESSNPVVAIGKLHHYKTKGITTTMSDGVCTILNESDWITCAAEVPFSHVADVYGEVCDYKPVSSTSYYGERIGINEYITSIGTTGAADFDGHIVSRELWINGVEYDFNTIQKFTTQSGAQFAVRIRVTDNDGYQTEDTQTIRAIDSSNHDPSRPRDVR</sequence>
<evidence type="ECO:0000313" key="2">
    <source>
        <dbReference type="EMBL" id="MCF2948085.1"/>
    </source>
</evidence>
<evidence type="ECO:0000256" key="1">
    <source>
        <dbReference type="SAM" id="SignalP"/>
    </source>
</evidence>
<keyword evidence="3" id="KW-1185">Reference proteome</keyword>
<reference evidence="2 3" key="1">
    <citation type="submission" date="2022-01" db="EMBL/GenBank/DDBJ databases">
        <title>Paraglaciecola sp. G1-23.</title>
        <authorList>
            <person name="Jin M.S."/>
            <person name="Han D.M."/>
            <person name="Kim H.M."/>
            <person name="Jeon C.O."/>
        </authorList>
    </citation>
    <scope>NUCLEOTIDE SEQUENCE [LARGE SCALE GENOMIC DNA]</scope>
    <source>
        <strain evidence="2 3">G1-23</strain>
    </source>
</reference>
<dbReference type="Proteomes" id="UP001521137">
    <property type="component" value="Unassembled WGS sequence"/>
</dbReference>
<evidence type="ECO:0000313" key="3">
    <source>
        <dbReference type="Proteomes" id="UP001521137"/>
    </source>
</evidence>
<feature type="signal peptide" evidence="1">
    <location>
        <begin position="1"/>
        <end position="21"/>
    </location>
</feature>
<organism evidence="2 3">
    <name type="scientific">Paraglaciecola algarum</name>
    <dbReference type="NCBI Taxonomy" id="3050085"/>
    <lineage>
        <taxon>Bacteria</taxon>
        <taxon>Pseudomonadati</taxon>
        <taxon>Pseudomonadota</taxon>
        <taxon>Gammaproteobacteria</taxon>
        <taxon>Alteromonadales</taxon>
        <taxon>Alteromonadaceae</taxon>
        <taxon>Paraglaciecola</taxon>
    </lineage>
</organism>
<comment type="caution">
    <text evidence="2">The sequence shown here is derived from an EMBL/GenBank/DDBJ whole genome shotgun (WGS) entry which is preliminary data.</text>
</comment>